<organism evidence="2 3">
    <name type="scientific">Mucilaginibacter gilvus</name>
    <dbReference type="NCBI Taxonomy" id="2305909"/>
    <lineage>
        <taxon>Bacteria</taxon>
        <taxon>Pseudomonadati</taxon>
        <taxon>Bacteroidota</taxon>
        <taxon>Sphingobacteriia</taxon>
        <taxon>Sphingobacteriales</taxon>
        <taxon>Sphingobacteriaceae</taxon>
        <taxon>Mucilaginibacter</taxon>
    </lineage>
</organism>
<feature type="signal peptide" evidence="1">
    <location>
        <begin position="1"/>
        <end position="19"/>
    </location>
</feature>
<dbReference type="Proteomes" id="UP000286701">
    <property type="component" value="Unassembled WGS sequence"/>
</dbReference>
<name>A0A3S3YSQ1_9SPHI</name>
<keyword evidence="3" id="KW-1185">Reference proteome</keyword>
<evidence type="ECO:0000313" key="3">
    <source>
        <dbReference type="Proteomes" id="UP000286701"/>
    </source>
</evidence>
<dbReference type="EMBL" id="SBIW01000008">
    <property type="protein sequence ID" value="RWY49423.1"/>
    <property type="molecule type" value="Genomic_DNA"/>
</dbReference>
<proteinExistence type="predicted"/>
<dbReference type="RefSeq" id="WP_128535495.1">
    <property type="nucleotide sequence ID" value="NZ_SBIW01000008.1"/>
</dbReference>
<dbReference type="AlphaFoldDB" id="A0A3S3YSQ1"/>
<keyword evidence="1" id="KW-0732">Signal</keyword>
<sequence>MKKALLFITLLTGTGRLMAQSDLKLPEQVPSPVFQIRVDTTINSPSLKDLTKLPDSNILKKLSTLENFNQTPLTQTKLIGPMEGYMMPVAVLSGKSKMPVKKIDGFYTMPVVGQDFNKKNSVTLIHP</sequence>
<feature type="chain" id="PRO_5018721526" evidence="1">
    <location>
        <begin position="20"/>
        <end position="127"/>
    </location>
</feature>
<comment type="caution">
    <text evidence="2">The sequence shown here is derived from an EMBL/GenBank/DDBJ whole genome shotgun (WGS) entry which is preliminary data.</text>
</comment>
<evidence type="ECO:0000256" key="1">
    <source>
        <dbReference type="SAM" id="SignalP"/>
    </source>
</evidence>
<gene>
    <name evidence="2" type="ORF">EPL05_18640</name>
</gene>
<reference evidence="2 3" key="1">
    <citation type="submission" date="2019-01" db="EMBL/GenBank/DDBJ databases">
        <title>Mucilaginibacter antarcticum sp. nov., isolated from antarctic soil.</title>
        <authorList>
            <person name="Yan Y.-Q."/>
            <person name="Du Z.-J."/>
        </authorList>
    </citation>
    <scope>NUCLEOTIDE SEQUENCE [LARGE SCALE GENOMIC DNA]</scope>
    <source>
        <strain evidence="2 3">F01003</strain>
    </source>
</reference>
<evidence type="ECO:0000313" key="2">
    <source>
        <dbReference type="EMBL" id="RWY49423.1"/>
    </source>
</evidence>
<protein>
    <submittedName>
        <fullName evidence="2">Uncharacterized protein</fullName>
    </submittedName>
</protein>
<accession>A0A3S3YSQ1</accession>
<dbReference type="OrthoDB" id="799584at2"/>